<feature type="non-terminal residue" evidence="3">
    <location>
        <position position="108"/>
    </location>
</feature>
<evidence type="ECO:0000313" key="3">
    <source>
        <dbReference type="EMBL" id="MCE5166741.1"/>
    </source>
</evidence>
<proteinExistence type="inferred from homology"/>
<feature type="compositionally biased region" description="Polar residues" evidence="2">
    <location>
        <begin position="7"/>
        <end position="20"/>
    </location>
</feature>
<comment type="caution">
    <text evidence="3">The sequence shown here is derived from an EMBL/GenBank/DDBJ whole genome shotgun (WGS) entry which is preliminary data.</text>
</comment>
<keyword evidence="4" id="KW-1185">Reference proteome</keyword>
<protein>
    <submittedName>
        <fullName evidence="3">Uncharacterized protein</fullName>
    </submittedName>
</protein>
<accession>A0ABS8Y5W2</accession>
<dbReference type="InterPro" id="IPR037151">
    <property type="entry name" value="AlkB-like_sf"/>
</dbReference>
<evidence type="ECO:0000256" key="1">
    <source>
        <dbReference type="ARBA" id="ARBA00007879"/>
    </source>
</evidence>
<gene>
    <name evidence="3" type="ORF">HAX54_025656</name>
</gene>
<dbReference type="Proteomes" id="UP000823775">
    <property type="component" value="Unassembled WGS sequence"/>
</dbReference>
<reference evidence="3 4" key="1">
    <citation type="journal article" date="2021" name="BMC Genomics">
        <title>Datura genome reveals duplications of psychoactive alkaloid biosynthetic genes and high mutation rate following tissue culture.</title>
        <authorList>
            <person name="Rajewski A."/>
            <person name="Carter-House D."/>
            <person name="Stajich J."/>
            <person name="Litt A."/>
        </authorList>
    </citation>
    <scope>NUCLEOTIDE SEQUENCE [LARGE SCALE GENOMIC DNA]</scope>
    <source>
        <strain evidence="3">AR-01</strain>
    </source>
</reference>
<sequence length="108" mass="12144">MPPSSSRPPSNFESPSTPMATVTKLNLKAETGDRHGRETENDAEHSEAAAATSDSRTKRVVELGNGSQVIYMPRFLNCDQSWDYLEYLDKNIPWNRPTIRVFGRSCVQ</sequence>
<evidence type="ECO:0000256" key="2">
    <source>
        <dbReference type="SAM" id="MobiDB-lite"/>
    </source>
</evidence>
<comment type="similarity">
    <text evidence="1">Belongs to the alkB family.</text>
</comment>
<evidence type="ECO:0000313" key="4">
    <source>
        <dbReference type="Proteomes" id="UP000823775"/>
    </source>
</evidence>
<dbReference type="Gene3D" id="2.60.120.590">
    <property type="entry name" value="Alpha-ketoglutarate-dependent dioxygenase AlkB-like"/>
    <property type="match status" value="1"/>
</dbReference>
<organism evidence="3 4">
    <name type="scientific">Datura stramonium</name>
    <name type="common">Jimsonweed</name>
    <name type="synonym">Common thornapple</name>
    <dbReference type="NCBI Taxonomy" id="4076"/>
    <lineage>
        <taxon>Eukaryota</taxon>
        <taxon>Viridiplantae</taxon>
        <taxon>Streptophyta</taxon>
        <taxon>Embryophyta</taxon>
        <taxon>Tracheophyta</taxon>
        <taxon>Spermatophyta</taxon>
        <taxon>Magnoliopsida</taxon>
        <taxon>eudicotyledons</taxon>
        <taxon>Gunneridae</taxon>
        <taxon>Pentapetalae</taxon>
        <taxon>asterids</taxon>
        <taxon>lamiids</taxon>
        <taxon>Solanales</taxon>
        <taxon>Solanaceae</taxon>
        <taxon>Solanoideae</taxon>
        <taxon>Datureae</taxon>
        <taxon>Datura</taxon>
    </lineage>
</organism>
<feature type="region of interest" description="Disordered" evidence="2">
    <location>
        <begin position="1"/>
        <end position="20"/>
    </location>
</feature>
<feature type="region of interest" description="Disordered" evidence="2">
    <location>
        <begin position="31"/>
        <end position="57"/>
    </location>
</feature>
<feature type="compositionally biased region" description="Basic and acidic residues" evidence="2">
    <location>
        <begin position="31"/>
        <end position="47"/>
    </location>
</feature>
<name>A0ABS8Y5W2_DATST</name>
<dbReference type="EMBL" id="JACEIK010031088">
    <property type="protein sequence ID" value="MCE5166741.1"/>
    <property type="molecule type" value="Genomic_DNA"/>
</dbReference>